<evidence type="ECO:0000313" key="3">
    <source>
        <dbReference type="Proteomes" id="UP000008694"/>
    </source>
</evidence>
<dbReference type="HOGENOM" id="CLU_1273764_0_0_1"/>
<accession>D7L6D1</accession>
<dbReference type="Gramene" id="Al_scaffold_0003_2809">
    <property type="protein sequence ID" value="Al_scaffold_0003_2809"/>
    <property type="gene ID" value="Al_scaffold_0003_2809"/>
</dbReference>
<organism evidence="3">
    <name type="scientific">Arabidopsis lyrata subsp. lyrata</name>
    <name type="common">Lyre-leaved rock-cress</name>
    <dbReference type="NCBI Taxonomy" id="81972"/>
    <lineage>
        <taxon>Eukaryota</taxon>
        <taxon>Viridiplantae</taxon>
        <taxon>Streptophyta</taxon>
        <taxon>Embryophyta</taxon>
        <taxon>Tracheophyta</taxon>
        <taxon>Spermatophyta</taxon>
        <taxon>Magnoliopsida</taxon>
        <taxon>eudicotyledons</taxon>
        <taxon>Gunneridae</taxon>
        <taxon>Pentapetalae</taxon>
        <taxon>rosids</taxon>
        <taxon>malvids</taxon>
        <taxon>Brassicales</taxon>
        <taxon>Brassicaceae</taxon>
        <taxon>Camelineae</taxon>
        <taxon>Arabidopsis</taxon>
    </lineage>
</organism>
<dbReference type="Proteomes" id="UP000008694">
    <property type="component" value="Unassembled WGS sequence"/>
</dbReference>
<dbReference type="Pfam" id="PF03004">
    <property type="entry name" value="Transposase_24"/>
    <property type="match status" value="1"/>
</dbReference>
<dbReference type="EMBL" id="GL348715">
    <property type="protein sequence ID" value="EFH59848.1"/>
    <property type="molecule type" value="Genomic_DNA"/>
</dbReference>
<name>D7L6D1_ARALL</name>
<keyword evidence="3" id="KW-1185">Reference proteome</keyword>
<feature type="compositionally biased region" description="Polar residues" evidence="1">
    <location>
        <begin position="196"/>
        <end position="206"/>
    </location>
</feature>
<proteinExistence type="predicted"/>
<sequence length="217" mass="24997">MEDKRISNETGRKILVENSREYFRPVSYEQTFEGKIVGNAKEHYGKIITKELGKEPNMLNFMEETHLNKKTRTISDLKTKQILDGVKRKLELTNSQRQAEGDDSVQSNTYTEEEINTVMLEEVPIVKGKRYGFGRLFDEGSTSTAPRHTAKLLEKIQTLMDRDVEKERQLAYLMECNKLMLQQLSQIQPPLYPTGPNETTKATNTSVDDDDDDETQE</sequence>
<dbReference type="AlphaFoldDB" id="D7L6D1"/>
<reference evidence="3" key="1">
    <citation type="journal article" date="2011" name="Nat. Genet.">
        <title>The Arabidopsis lyrata genome sequence and the basis of rapid genome size change.</title>
        <authorList>
            <person name="Hu T.T."/>
            <person name="Pattyn P."/>
            <person name="Bakker E.G."/>
            <person name="Cao J."/>
            <person name="Cheng J.-F."/>
            <person name="Clark R.M."/>
            <person name="Fahlgren N."/>
            <person name="Fawcett J.A."/>
            <person name="Grimwood J."/>
            <person name="Gundlach H."/>
            <person name="Haberer G."/>
            <person name="Hollister J.D."/>
            <person name="Ossowski S."/>
            <person name="Ottilar R.P."/>
            <person name="Salamov A.A."/>
            <person name="Schneeberger K."/>
            <person name="Spannagl M."/>
            <person name="Wang X."/>
            <person name="Yang L."/>
            <person name="Nasrallah M.E."/>
            <person name="Bergelson J."/>
            <person name="Carrington J.C."/>
            <person name="Gaut B.S."/>
            <person name="Schmutz J."/>
            <person name="Mayer K.F.X."/>
            <person name="Van de Peer Y."/>
            <person name="Grigoriev I.V."/>
            <person name="Nordborg M."/>
            <person name="Weigel D."/>
            <person name="Guo Y.-L."/>
        </authorList>
    </citation>
    <scope>NUCLEOTIDE SEQUENCE [LARGE SCALE GENOMIC DNA]</scope>
    <source>
        <strain evidence="3">cv. MN47</strain>
    </source>
</reference>
<evidence type="ECO:0000313" key="2">
    <source>
        <dbReference type="EMBL" id="EFH59848.1"/>
    </source>
</evidence>
<evidence type="ECO:0000256" key="1">
    <source>
        <dbReference type="SAM" id="MobiDB-lite"/>
    </source>
</evidence>
<feature type="region of interest" description="Disordered" evidence="1">
    <location>
        <begin position="188"/>
        <end position="217"/>
    </location>
</feature>
<gene>
    <name evidence="2" type="ORF">ARALYDRAFT_673612</name>
</gene>
<protein>
    <submittedName>
        <fullName evidence="2">Predicted protein</fullName>
    </submittedName>
</protein>
<dbReference type="InterPro" id="IPR004252">
    <property type="entry name" value="Probable_transposase_24"/>
</dbReference>
<feature type="compositionally biased region" description="Acidic residues" evidence="1">
    <location>
        <begin position="207"/>
        <end position="217"/>
    </location>
</feature>